<dbReference type="KEGG" id="mng:MNEG_13554"/>
<dbReference type="PROSITE" id="PS50030">
    <property type="entry name" value="UBA"/>
    <property type="match status" value="1"/>
</dbReference>
<dbReference type="Gene3D" id="1.10.8.10">
    <property type="entry name" value="DNA helicase RuvA subunit, C-terminal domain"/>
    <property type="match status" value="1"/>
</dbReference>
<dbReference type="InterPro" id="IPR009060">
    <property type="entry name" value="UBA-like_sf"/>
</dbReference>
<evidence type="ECO:0000313" key="2">
    <source>
        <dbReference type="EMBL" id="KIY94407.1"/>
    </source>
</evidence>
<protein>
    <recommendedName>
        <fullName evidence="1">UBA domain-containing protein</fullName>
    </recommendedName>
</protein>
<dbReference type="EMBL" id="KK104115">
    <property type="protein sequence ID" value="KIY94407.1"/>
    <property type="molecule type" value="Genomic_DNA"/>
</dbReference>
<accession>A0A0D2J357</accession>
<feature type="non-terminal residue" evidence="2">
    <location>
        <position position="1"/>
    </location>
</feature>
<gene>
    <name evidence="2" type="ORF">MNEG_13554</name>
</gene>
<feature type="domain" description="UBA" evidence="1">
    <location>
        <begin position="11"/>
        <end position="52"/>
    </location>
</feature>
<dbReference type="RefSeq" id="XP_013893427.1">
    <property type="nucleotide sequence ID" value="XM_014037973.1"/>
</dbReference>
<dbReference type="SMART" id="SM00165">
    <property type="entry name" value="UBA"/>
    <property type="match status" value="1"/>
</dbReference>
<dbReference type="AlphaFoldDB" id="A0A0D2J357"/>
<dbReference type="SUPFAM" id="SSF46934">
    <property type="entry name" value="UBA-like"/>
    <property type="match status" value="1"/>
</dbReference>
<keyword evidence="3" id="KW-1185">Reference proteome</keyword>
<dbReference type="Pfam" id="PF00627">
    <property type="entry name" value="UBA"/>
    <property type="match status" value="1"/>
</dbReference>
<sequence length="53" mass="5493">YWTEAFANPDAGDHQARLARITEMGFGRDDAEKALAAAGGDENAALEALLGGS</sequence>
<reference evidence="2 3" key="1">
    <citation type="journal article" date="2013" name="BMC Genomics">
        <title>Reconstruction of the lipid metabolism for the microalga Monoraphidium neglectum from its genome sequence reveals characteristics suitable for biofuel production.</title>
        <authorList>
            <person name="Bogen C."/>
            <person name="Al-Dilaimi A."/>
            <person name="Albersmeier A."/>
            <person name="Wichmann J."/>
            <person name="Grundmann M."/>
            <person name="Rupp O."/>
            <person name="Lauersen K.J."/>
            <person name="Blifernez-Klassen O."/>
            <person name="Kalinowski J."/>
            <person name="Goesmann A."/>
            <person name="Mussgnug J.H."/>
            <person name="Kruse O."/>
        </authorList>
    </citation>
    <scope>NUCLEOTIDE SEQUENCE [LARGE SCALE GENOMIC DNA]</scope>
    <source>
        <strain evidence="2 3">SAG 48.87</strain>
    </source>
</reference>
<evidence type="ECO:0000259" key="1">
    <source>
        <dbReference type="PROSITE" id="PS50030"/>
    </source>
</evidence>
<dbReference type="InterPro" id="IPR015940">
    <property type="entry name" value="UBA"/>
</dbReference>
<proteinExistence type="predicted"/>
<organism evidence="2 3">
    <name type="scientific">Monoraphidium neglectum</name>
    <dbReference type="NCBI Taxonomy" id="145388"/>
    <lineage>
        <taxon>Eukaryota</taxon>
        <taxon>Viridiplantae</taxon>
        <taxon>Chlorophyta</taxon>
        <taxon>core chlorophytes</taxon>
        <taxon>Chlorophyceae</taxon>
        <taxon>CS clade</taxon>
        <taxon>Sphaeropleales</taxon>
        <taxon>Selenastraceae</taxon>
        <taxon>Monoraphidium</taxon>
    </lineage>
</organism>
<dbReference type="Proteomes" id="UP000054498">
    <property type="component" value="Unassembled WGS sequence"/>
</dbReference>
<dbReference type="GeneID" id="25731028"/>
<evidence type="ECO:0000313" key="3">
    <source>
        <dbReference type="Proteomes" id="UP000054498"/>
    </source>
</evidence>
<name>A0A0D2J357_9CHLO</name>